<dbReference type="Proteomes" id="UP000827976">
    <property type="component" value="Chromosome 11"/>
</dbReference>
<name>A0ACB7V4D7_DIOAL</name>
<accession>A0ACB7V4D7</accession>
<sequence>MLIQKLHRINVELLVIERREEENKSFTVINHVWKNIVFLSLTTNYALMFYGYFPSIYISTQCGCVVYIYHSERKCCILN</sequence>
<protein>
    <submittedName>
        <fullName evidence="1">Uncharacterized protein</fullName>
    </submittedName>
</protein>
<organism evidence="1 2">
    <name type="scientific">Dioscorea alata</name>
    <name type="common">Purple yam</name>
    <dbReference type="NCBI Taxonomy" id="55571"/>
    <lineage>
        <taxon>Eukaryota</taxon>
        <taxon>Viridiplantae</taxon>
        <taxon>Streptophyta</taxon>
        <taxon>Embryophyta</taxon>
        <taxon>Tracheophyta</taxon>
        <taxon>Spermatophyta</taxon>
        <taxon>Magnoliopsida</taxon>
        <taxon>Liliopsida</taxon>
        <taxon>Dioscoreales</taxon>
        <taxon>Dioscoreaceae</taxon>
        <taxon>Dioscorea</taxon>
    </lineage>
</organism>
<reference evidence="2" key="1">
    <citation type="journal article" date="2022" name="Nat. Commun.">
        <title>Chromosome evolution and the genetic basis of agronomically important traits in greater yam.</title>
        <authorList>
            <person name="Bredeson J.V."/>
            <person name="Lyons J.B."/>
            <person name="Oniyinde I.O."/>
            <person name="Okereke N.R."/>
            <person name="Kolade O."/>
            <person name="Nnabue I."/>
            <person name="Nwadili C.O."/>
            <person name="Hribova E."/>
            <person name="Parker M."/>
            <person name="Nwogha J."/>
            <person name="Shu S."/>
            <person name="Carlson J."/>
            <person name="Kariba R."/>
            <person name="Muthemba S."/>
            <person name="Knop K."/>
            <person name="Barton G.J."/>
            <person name="Sherwood A.V."/>
            <person name="Lopez-Montes A."/>
            <person name="Asiedu R."/>
            <person name="Jamnadass R."/>
            <person name="Muchugi A."/>
            <person name="Goodstein D."/>
            <person name="Egesi C.N."/>
            <person name="Featherston J."/>
            <person name="Asfaw A."/>
            <person name="Simpson G.G."/>
            <person name="Dolezel J."/>
            <person name="Hendre P.S."/>
            <person name="Van Deynze A."/>
            <person name="Kumar P.L."/>
            <person name="Obidiegwu J.E."/>
            <person name="Bhattacharjee R."/>
            <person name="Rokhsar D.S."/>
        </authorList>
    </citation>
    <scope>NUCLEOTIDE SEQUENCE [LARGE SCALE GENOMIC DNA]</scope>
    <source>
        <strain evidence="2">cv. TDa95/00328</strain>
    </source>
</reference>
<proteinExistence type="predicted"/>
<dbReference type="EMBL" id="CM037021">
    <property type="protein sequence ID" value="KAH7668371.1"/>
    <property type="molecule type" value="Genomic_DNA"/>
</dbReference>
<keyword evidence="2" id="KW-1185">Reference proteome</keyword>
<gene>
    <name evidence="1" type="ORF">IHE45_11G007000</name>
</gene>
<comment type="caution">
    <text evidence="1">The sequence shown here is derived from an EMBL/GenBank/DDBJ whole genome shotgun (WGS) entry which is preliminary data.</text>
</comment>
<evidence type="ECO:0000313" key="1">
    <source>
        <dbReference type="EMBL" id="KAH7668371.1"/>
    </source>
</evidence>
<evidence type="ECO:0000313" key="2">
    <source>
        <dbReference type="Proteomes" id="UP000827976"/>
    </source>
</evidence>